<dbReference type="Pfam" id="PF13808">
    <property type="entry name" value="DDE_Tnp_1_assoc"/>
    <property type="match status" value="1"/>
</dbReference>
<proteinExistence type="predicted"/>
<name>A0AAJ0U9T9_9GAMM</name>
<evidence type="ECO:0000256" key="1">
    <source>
        <dbReference type="SAM" id="MobiDB-lite"/>
    </source>
</evidence>
<dbReference type="EMBL" id="NRSJ01000054">
    <property type="protein sequence ID" value="MBK1706872.1"/>
    <property type="molecule type" value="Genomic_DNA"/>
</dbReference>
<evidence type="ECO:0000313" key="4">
    <source>
        <dbReference type="Proteomes" id="UP001296776"/>
    </source>
</evidence>
<reference evidence="3" key="2">
    <citation type="journal article" date="2020" name="Microorganisms">
        <title>Osmotic Adaptation and Compatible Solute Biosynthesis of Phototrophic Bacteria as Revealed from Genome Analyses.</title>
        <authorList>
            <person name="Imhoff J.F."/>
            <person name="Rahn T."/>
            <person name="Kunzel S."/>
            <person name="Keller A."/>
            <person name="Neulinger S.C."/>
        </authorList>
    </citation>
    <scope>NUCLEOTIDE SEQUENCE</scope>
    <source>
        <strain evidence="3">DSM 11080</strain>
    </source>
</reference>
<dbReference type="AlphaFoldDB" id="A0AAJ0U9T9"/>
<dbReference type="PANTHER" id="PTHR30298">
    <property type="entry name" value="H REPEAT-ASSOCIATED PREDICTED TRANSPOSASE"/>
    <property type="match status" value="1"/>
</dbReference>
<dbReference type="InterPro" id="IPR032806">
    <property type="entry name" value="YbfD_N"/>
</dbReference>
<accession>A0AAJ0U9T9</accession>
<gene>
    <name evidence="3" type="ORF">CKO40_20605</name>
</gene>
<dbReference type="RefSeq" id="WP_200348343.1">
    <property type="nucleotide sequence ID" value="NZ_NRSJ01000054.1"/>
</dbReference>
<keyword evidence="4" id="KW-1185">Reference proteome</keyword>
<feature type="domain" description="H repeat-associated protein N-terminal" evidence="2">
    <location>
        <begin position="12"/>
        <end position="97"/>
    </location>
</feature>
<dbReference type="PANTHER" id="PTHR30298:SF0">
    <property type="entry name" value="PROTEIN YBFL-RELATED"/>
    <property type="match status" value="1"/>
</dbReference>
<comment type="caution">
    <text evidence="3">The sequence shown here is derived from an EMBL/GenBank/DDBJ whole genome shotgun (WGS) entry which is preliminary data.</text>
</comment>
<organism evidence="3 4">
    <name type="scientific">Halochromatium glycolicum</name>
    <dbReference type="NCBI Taxonomy" id="85075"/>
    <lineage>
        <taxon>Bacteria</taxon>
        <taxon>Pseudomonadati</taxon>
        <taxon>Pseudomonadota</taxon>
        <taxon>Gammaproteobacteria</taxon>
        <taxon>Chromatiales</taxon>
        <taxon>Chromatiaceae</taxon>
        <taxon>Halochromatium</taxon>
    </lineage>
</organism>
<protein>
    <recommendedName>
        <fullName evidence="2">H repeat-associated protein N-terminal domain-containing protein</fullName>
    </recommendedName>
</protein>
<sequence>MTAQTQSIPGLDSFSGLEDPRGLGKVLYPLEEIMLLVLCAQLVGADGFVETVRWGAMNVDFLRQFRAFVFGVPNHDALSDLFNALDAEAFRDAFIAFAESLRTPSIPAPTMRRLPKSLLSSARPRGAPARRPRAAPSCILSPPERPNNASCSARRRSTATRTKSWPYRASWTCWT</sequence>
<feature type="region of interest" description="Disordered" evidence="1">
    <location>
        <begin position="121"/>
        <end position="156"/>
    </location>
</feature>
<reference evidence="3" key="1">
    <citation type="submission" date="2017-08" db="EMBL/GenBank/DDBJ databases">
        <authorList>
            <person name="Imhoff J.F."/>
            <person name="Rahn T."/>
            <person name="Kuenzel S."/>
            <person name="Neulinger S.C."/>
        </authorList>
    </citation>
    <scope>NUCLEOTIDE SEQUENCE</scope>
    <source>
        <strain evidence="3">DSM 11080</strain>
    </source>
</reference>
<dbReference type="Proteomes" id="UP001296776">
    <property type="component" value="Unassembled WGS sequence"/>
</dbReference>
<evidence type="ECO:0000313" key="3">
    <source>
        <dbReference type="EMBL" id="MBK1706872.1"/>
    </source>
</evidence>
<dbReference type="InterPro" id="IPR051698">
    <property type="entry name" value="Transposase_11-like"/>
</dbReference>
<evidence type="ECO:0000259" key="2">
    <source>
        <dbReference type="Pfam" id="PF13808"/>
    </source>
</evidence>